<protein>
    <submittedName>
        <fullName evidence="2">Uncharacterized protein</fullName>
    </submittedName>
</protein>
<dbReference type="EMBL" id="LXND01000060">
    <property type="protein sequence ID" value="OAD63724.1"/>
    <property type="molecule type" value="Genomic_DNA"/>
</dbReference>
<dbReference type="RefSeq" id="WP_068807187.1">
    <property type="nucleotide sequence ID" value="NZ_LXND01000060.1"/>
</dbReference>
<proteinExistence type="predicted"/>
<dbReference type="Proteomes" id="UP000077280">
    <property type="component" value="Unassembled WGS sequence"/>
</dbReference>
<comment type="caution">
    <text evidence="2">The sequence shown here is derived from an EMBL/GenBank/DDBJ whole genome shotgun (WGS) entry which is preliminary data.</text>
</comment>
<feature type="region of interest" description="Disordered" evidence="1">
    <location>
        <begin position="49"/>
        <end position="69"/>
    </location>
</feature>
<evidence type="ECO:0000313" key="3">
    <source>
        <dbReference type="EMBL" id="OAD63724.1"/>
    </source>
</evidence>
<evidence type="ECO:0000256" key="1">
    <source>
        <dbReference type="SAM" id="MobiDB-lite"/>
    </source>
</evidence>
<evidence type="ECO:0000313" key="4">
    <source>
        <dbReference type="Proteomes" id="UP000077280"/>
    </source>
</evidence>
<evidence type="ECO:0000313" key="2">
    <source>
        <dbReference type="EMBL" id="MDV7693605.1"/>
    </source>
</evidence>
<organism evidence="2 5">
    <name type="scientific">Pediococcus parvulus</name>
    <dbReference type="NCBI Taxonomy" id="54062"/>
    <lineage>
        <taxon>Bacteria</taxon>
        <taxon>Bacillati</taxon>
        <taxon>Bacillota</taxon>
        <taxon>Bacilli</taxon>
        <taxon>Lactobacillales</taxon>
        <taxon>Lactobacillaceae</taxon>
        <taxon>Pediococcus</taxon>
    </lineage>
</organism>
<evidence type="ECO:0000313" key="5">
    <source>
        <dbReference type="Proteomes" id="UP001275867"/>
    </source>
</evidence>
<sequence length="221" mass="25550">MLAMRPKKYTTKELTQIAGTHDVFHCGVADCKICKAYWQYAKGLREQSKDEAGVKRGRPKKQAESRKQTTIAVTYSGKDRSIAKLVNEYGEDITYYINKGFTVRRIAYELDHKDAEIVQALDYLKLSPKTRSELNIEAYRDKLVELVREGLSVKAIANCLHKNYQGIRMYLRKYELPLPDTKKITFDRIVSKDGGQSKYRYFDDNGDEVKIEFVHPNHKTA</sequence>
<name>A0AAP5WFC4_9LACO</name>
<dbReference type="AlphaFoldDB" id="A0AAP5WFC4"/>
<reference evidence="3 4" key="1">
    <citation type="submission" date="2016-05" db="EMBL/GenBank/DDBJ databases">
        <title>Draft genome sequence of Pediococcus parvulus 2.6, a probiotic beta-glucan producer strain.</title>
        <authorList>
            <person name="Mohedano M.L."/>
            <person name="Perez-Ramos A."/>
            <person name="Duenas M.T."/>
            <person name="Lamontanara A."/>
            <person name="Orru L."/>
            <person name="Spano G."/>
            <person name="Capozzi V."/>
            <person name="Lopez P."/>
        </authorList>
    </citation>
    <scope>NUCLEOTIDE SEQUENCE [LARGE SCALE GENOMIC DNA]</scope>
    <source>
        <strain evidence="3 4">2.6</strain>
    </source>
</reference>
<keyword evidence="4" id="KW-1185">Reference proteome</keyword>
<dbReference type="Proteomes" id="UP001275867">
    <property type="component" value="Unassembled WGS sequence"/>
</dbReference>
<reference evidence="2" key="2">
    <citation type="submission" date="2019-10" db="EMBL/GenBank/DDBJ databases">
        <title>Malate fermentation in French cider.</title>
        <authorList>
            <person name="Cousin F.J."/>
            <person name="Medina Fernandez S."/>
            <person name="Misery B."/>
            <person name="Laplace J.-M."/>
            <person name="Cretenet M."/>
        </authorList>
    </citation>
    <scope>NUCLEOTIDE SEQUENCE</scope>
    <source>
        <strain evidence="2">UCMA15901</strain>
    </source>
</reference>
<accession>A0AAP5WFC4</accession>
<dbReference type="EMBL" id="WERX01000003">
    <property type="protein sequence ID" value="MDV7693605.1"/>
    <property type="molecule type" value="Genomic_DNA"/>
</dbReference>
<gene>
    <name evidence="3" type="ORF">A7K95_08490</name>
    <name evidence="2" type="ORF">GA842_01665</name>
</gene>